<protein>
    <submittedName>
        <fullName evidence="2">Uncharacterized protein</fullName>
    </submittedName>
</protein>
<evidence type="ECO:0000256" key="1">
    <source>
        <dbReference type="SAM" id="MobiDB-lite"/>
    </source>
</evidence>
<name>A0A8H3C2Y4_9AGAM</name>
<dbReference type="EMBL" id="CAJMXA010001908">
    <property type="protein sequence ID" value="CAE6472588.1"/>
    <property type="molecule type" value="Genomic_DNA"/>
</dbReference>
<dbReference type="OrthoDB" id="371245at2759"/>
<dbReference type="AlphaFoldDB" id="A0A8H3C2Y4"/>
<feature type="compositionally biased region" description="Low complexity" evidence="1">
    <location>
        <begin position="32"/>
        <end position="49"/>
    </location>
</feature>
<gene>
    <name evidence="2" type="ORF">RDB_LOCUS76630</name>
</gene>
<dbReference type="Proteomes" id="UP000663853">
    <property type="component" value="Unassembled WGS sequence"/>
</dbReference>
<feature type="region of interest" description="Disordered" evidence="1">
    <location>
        <begin position="1"/>
        <end position="70"/>
    </location>
</feature>
<evidence type="ECO:0000313" key="3">
    <source>
        <dbReference type="Proteomes" id="UP000663853"/>
    </source>
</evidence>
<feature type="compositionally biased region" description="Low complexity" evidence="1">
    <location>
        <begin position="1"/>
        <end position="16"/>
    </location>
</feature>
<organism evidence="2 3">
    <name type="scientific">Rhizoctonia solani</name>
    <dbReference type="NCBI Taxonomy" id="456999"/>
    <lineage>
        <taxon>Eukaryota</taxon>
        <taxon>Fungi</taxon>
        <taxon>Dikarya</taxon>
        <taxon>Basidiomycota</taxon>
        <taxon>Agaricomycotina</taxon>
        <taxon>Agaricomycetes</taxon>
        <taxon>Cantharellales</taxon>
        <taxon>Ceratobasidiaceae</taxon>
        <taxon>Rhizoctonia</taxon>
    </lineage>
</organism>
<feature type="region of interest" description="Disordered" evidence="1">
    <location>
        <begin position="301"/>
        <end position="327"/>
    </location>
</feature>
<proteinExistence type="predicted"/>
<reference evidence="2" key="1">
    <citation type="submission" date="2021-01" db="EMBL/GenBank/DDBJ databases">
        <authorList>
            <person name="Kaushik A."/>
        </authorList>
    </citation>
    <scope>NUCLEOTIDE SEQUENCE</scope>
    <source>
        <strain evidence="2">AG6-10EEA</strain>
    </source>
</reference>
<accession>A0A8H3C2Y4</accession>
<sequence length="470" mass="50333">MGKQAAAAPAHLAPAPQNLFRAAPNVPLGQASPTSSSSESSAPGALSEGYLRRNGNLGHPARSETSTPVSDWTSTYDYVITAWKPSNATSRTSPSPPLYSGVADIAPGVESSRAPTLPVLQDLTAASSLPSRTPSHHPPGAFPTEDAHALLITLKPLVRVCVLCTGAGVPVREDTDLILRSLDGVPNVDSERIIVRTTKEIGTALDEFFDPTGIPEGATLILIVSCHGSRGYRGDIELEFKTKGGSIVNSGMLQEKLLALPEHCTLEAVVDTCLAEGVIPGLRRISTMEPSAPNVMPAAVLSSPATHGPPSGSRRNTKVPAFSSSNTDPCASFPTAGPLKRVSPFFEGDRPHYKAQVVVWAASTISENVKSYPEEDLPDRPGMYSILIGAIFRHYSSSGPNITRREIWENVQKVVEEHNHARHERDSRKPREVQAGLIRENRVQRPTLLTSVDNPDCVLSGLVFQPIKRA</sequence>
<comment type="caution">
    <text evidence="2">The sequence shown here is derived from an EMBL/GenBank/DDBJ whole genome shotgun (WGS) entry which is preliminary data.</text>
</comment>
<evidence type="ECO:0000313" key="2">
    <source>
        <dbReference type="EMBL" id="CAE6472588.1"/>
    </source>
</evidence>